<dbReference type="Proteomes" id="UP000887575">
    <property type="component" value="Unassembled WGS sequence"/>
</dbReference>
<feature type="region of interest" description="Disordered" evidence="1">
    <location>
        <begin position="19"/>
        <end position="56"/>
    </location>
</feature>
<evidence type="ECO:0000256" key="1">
    <source>
        <dbReference type="SAM" id="MobiDB-lite"/>
    </source>
</evidence>
<accession>A0AAF3E8Q6</accession>
<protein>
    <submittedName>
        <fullName evidence="3">Uncharacterized protein</fullName>
    </submittedName>
</protein>
<sequence length="92" mass="10199">MKTAVFGGRDCDEGIHTLQVAGPPSLTFTPPSSLSAGQQAPHRRSATNPRPHSRRASRMHNYVLCCFRGIALKNSERRSRRSPFSCRTDIFG</sequence>
<evidence type="ECO:0000313" key="3">
    <source>
        <dbReference type="WBParaSite" id="MBELARI_LOCUS10296"/>
    </source>
</evidence>
<dbReference type="AlphaFoldDB" id="A0AAF3E8Q6"/>
<organism evidence="2 3">
    <name type="scientific">Mesorhabditis belari</name>
    <dbReference type="NCBI Taxonomy" id="2138241"/>
    <lineage>
        <taxon>Eukaryota</taxon>
        <taxon>Metazoa</taxon>
        <taxon>Ecdysozoa</taxon>
        <taxon>Nematoda</taxon>
        <taxon>Chromadorea</taxon>
        <taxon>Rhabditida</taxon>
        <taxon>Rhabditina</taxon>
        <taxon>Rhabditomorpha</taxon>
        <taxon>Rhabditoidea</taxon>
        <taxon>Rhabditidae</taxon>
        <taxon>Mesorhabditinae</taxon>
        <taxon>Mesorhabditis</taxon>
    </lineage>
</organism>
<name>A0AAF3E8Q6_9BILA</name>
<keyword evidence="2" id="KW-1185">Reference proteome</keyword>
<feature type="compositionally biased region" description="Basic residues" evidence="1">
    <location>
        <begin position="41"/>
        <end position="56"/>
    </location>
</feature>
<evidence type="ECO:0000313" key="2">
    <source>
        <dbReference type="Proteomes" id="UP000887575"/>
    </source>
</evidence>
<feature type="compositionally biased region" description="Low complexity" evidence="1">
    <location>
        <begin position="23"/>
        <end position="35"/>
    </location>
</feature>
<proteinExistence type="predicted"/>
<reference evidence="3" key="1">
    <citation type="submission" date="2024-02" db="UniProtKB">
        <authorList>
            <consortium name="WormBaseParasite"/>
        </authorList>
    </citation>
    <scope>IDENTIFICATION</scope>
</reference>
<dbReference type="WBParaSite" id="MBELARI_LOCUS10296">
    <property type="protein sequence ID" value="MBELARI_LOCUS10296"/>
    <property type="gene ID" value="MBELARI_LOCUS10296"/>
</dbReference>